<evidence type="ECO:0000313" key="2">
    <source>
        <dbReference type="Proteomes" id="UP000499080"/>
    </source>
</evidence>
<organism evidence="1 2">
    <name type="scientific">Araneus ventricosus</name>
    <name type="common">Orbweaver spider</name>
    <name type="synonym">Epeira ventricosa</name>
    <dbReference type="NCBI Taxonomy" id="182803"/>
    <lineage>
        <taxon>Eukaryota</taxon>
        <taxon>Metazoa</taxon>
        <taxon>Ecdysozoa</taxon>
        <taxon>Arthropoda</taxon>
        <taxon>Chelicerata</taxon>
        <taxon>Arachnida</taxon>
        <taxon>Araneae</taxon>
        <taxon>Araneomorphae</taxon>
        <taxon>Entelegynae</taxon>
        <taxon>Araneoidea</taxon>
        <taxon>Araneidae</taxon>
        <taxon>Araneus</taxon>
    </lineage>
</organism>
<dbReference type="AlphaFoldDB" id="A0A4Y2QY25"/>
<sequence>MSIVYHLLTNQKLYVRVKKFRASRSVVASQCYNCLQQNHISLICLHRQQTLTSSYRIRGRDLHFRPLLHEHVSISLNTVQRLVHDVLILIGSSEHCLQQHGGGRRGGGCGGGGGRGFE</sequence>
<name>A0A4Y2QY25_ARAVE</name>
<dbReference type="Proteomes" id="UP000499080">
    <property type="component" value="Unassembled WGS sequence"/>
</dbReference>
<comment type="caution">
    <text evidence="1">The sequence shown here is derived from an EMBL/GenBank/DDBJ whole genome shotgun (WGS) entry which is preliminary data.</text>
</comment>
<accession>A0A4Y2QY25</accession>
<dbReference type="EMBL" id="BGPR01141318">
    <property type="protein sequence ID" value="GBN68287.1"/>
    <property type="molecule type" value="Genomic_DNA"/>
</dbReference>
<keyword evidence="2" id="KW-1185">Reference proteome</keyword>
<gene>
    <name evidence="1" type="ORF">AVEN_125764_1</name>
</gene>
<protein>
    <submittedName>
        <fullName evidence="1">Uncharacterized protein</fullName>
    </submittedName>
</protein>
<reference evidence="1 2" key="1">
    <citation type="journal article" date="2019" name="Sci. Rep.">
        <title>Orb-weaving spider Araneus ventricosus genome elucidates the spidroin gene catalogue.</title>
        <authorList>
            <person name="Kono N."/>
            <person name="Nakamura H."/>
            <person name="Ohtoshi R."/>
            <person name="Moran D.A.P."/>
            <person name="Shinohara A."/>
            <person name="Yoshida Y."/>
            <person name="Fujiwara M."/>
            <person name="Mori M."/>
            <person name="Tomita M."/>
            <person name="Arakawa K."/>
        </authorList>
    </citation>
    <scope>NUCLEOTIDE SEQUENCE [LARGE SCALE GENOMIC DNA]</scope>
</reference>
<proteinExistence type="predicted"/>
<evidence type="ECO:0000313" key="1">
    <source>
        <dbReference type="EMBL" id="GBN68287.1"/>
    </source>
</evidence>